<accession>A0A495X417</accession>
<proteinExistence type="predicted"/>
<keyword evidence="2" id="KW-0732">Signal</keyword>
<evidence type="ECO:0000256" key="1">
    <source>
        <dbReference type="SAM" id="MobiDB-lite"/>
    </source>
</evidence>
<dbReference type="AlphaFoldDB" id="A0A495X417"/>
<organism evidence="3 4">
    <name type="scientific">Saccharothrix variisporea</name>
    <dbReference type="NCBI Taxonomy" id="543527"/>
    <lineage>
        <taxon>Bacteria</taxon>
        <taxon>Bacillati</taxon>
        <taxon>Actinomycetota</taxon>
        <taxon>Actinomycetes</taxon>
        <taxon>Pseudonocardiales</taxon>
        <taxon>Pseudonocardiaceae</taxon>
        <taxon>Saccharothrix</taxon>
    </lineage>
</organism>
<feature type="region of interest" description="Disordered" evidence="1">
    <location>
        <begin position="82"/>
        <end position="110"/>
    </location>
</feature>
<gene>
    <name evidence="3" type="ORF">DFJ66_1945</name>
</gene>
<dbReference type="OrthoDB" id="3696905at2"/>
<evidence type="ECO:0000256" key="2">
    <source>
        <dbReference type="SAM" id="SignalP"/>
    </source>
</evidence>
<evidence type="ECO:0000313" key="3">
    <source>
        <dbReference type="EMBL" id="RKT68752.1"/>
    </source>
</evidence>
<sequence length="128" mass="13962">MNTWIRRIAVAAAVAGVGLATTGVASAQDKTYAPVTLSPEQVKKICEQRLPRIEDRVNRLTSRINGGADAIGSTAWLKAQAQKARDAGDTARAERLDKRAERRGEQLAHLGKVQERVDKFQSEHCGVK</sequence>
<feature type="signal peptide" evidence="2">
    <location>
        <begin position="1"/>
        <end position="27"/>
    </location>
</feature>
<feature type="chain" id="PRO_5019794573" evidence="2">
    <location>
        <begin position="28"/>
        <end position="128"/>
    </location>
</feature>
<comment type="caution">
    <text evidence="3">The sequence shown here is derived from an EMBL/GenBank/DDBJ whole genome shotgun (WGS) entry which is preliminary data.</text>
</comment>
<dbReference type="RefSeq" id="WP_121219984.1">
    <property type="nucleotide sequence ID" value="NZ_JBIUBA010000007.1"/>
</dbReference>
<dbReference type="EMBL" id="RBXR01000001">
    <property type="protein sequence ID" value="RKT68752.1"/>
    <property type="molecule type" value="Genomic_DNA"/>
</dbReference>
<protein>
    <submittedName>
        <fullName evidence="3">Uncharacterized protein</fullName>
    </submittedName>
</protein>
<dbReference type="Proteomes" id="UP000272729">
    <property type="component" value="Unassembled WGS sequence"/>
</dbReference>
<name>A0A495X417_9PSEU</name>
<feature type="compositionally biased region" description="Basic and acidic residues" evidence="1">
    <location>
        <begin position="83"/>
        <end position="110"/>
    </location>
</feature>
<evidence type="ECO:0000313" key="4">
    <source>
        <dbReference type="Proteomes" id="UP000272729"/>
    </source>
</evidence>
<keyword evidence="4" id="KW-1185">Reference proteome</keyword>
<reference evidence="3 4" key="1">
    <citation type="submission" date="2018-10" db="EMBL/GenBank/DDBJ databases">
        <title>Sequencing the genomes of 1000 actinobacteria strains.</title>
        <authorList>
            <person name="Klenk H.-P."/>
        </authorList>
    </citation>
    <scope>NUCLEOTIDE SEQUENCE [LARGE SCALE GENOMIC DNA]</scope>
    <source>
        <strain evidence="3 4">DSM 43911</strain>
    </source>
</reference>